<protein>
    <submittedName>
        <fullName evidence="2">Uncharacterized protein</fullName>
    </submittedName>
</protein>
<feature type="non-terminal residue" evidence="2">
    <location>
        <position position="1"/>
    </location>
</feature>
<comment type="caution">
    <text evidence="2">The sequence shown here is derived from an EMBL/GenBank/DDBJ whole genome shotgun (WGS) entry which is preliminary data.</text>
</comment>
<evidence type="ECO:0000256" key="1">
    <source>
        <dbReference type="SAM" id="MobiDB-lite"/>
    </source>
</evidence>
<feature type="region of interest" description="Disordered" evidence="1">
    <location>
        <begin position="131"/>
        <end position="153"/>
    </location>
</feature>
<evidence type="ECO:0000313" key="3">
    <source>
        <dbReference type="Proteomes" id="UP001642360"/>
    </source>
</evidence>
<organism evidence="2 3">
    <name type="scientific">Ilex paraguariensis</name>
    <name type="common">yerba mate</name>
    <dbReference type="NCBI Taxonomy" id="185542"/>
    <lineage>
        <taxon>Eukaryota</taxon>
        <taxon>Viridiplantae</taxon>
        <taxon>Streptophyta</taxon>
        <taxon>Embryophyta</taxon>
        <taxon>Tracheophyta</taxon>
        <taxon>Spermatophyta</taxon>
        <taxon>Magnoliopsida</taxon>
        <taxon>eudicotyledons</taxon>
        <taxon>Gunneridae</taxon>
        <taxon>Pentapetalae</taxon>
        <taxon>asterids</taxon>
        <taxon>campanulids</taxon>
        <taxon>Aquifoliales</taxon>
        <taxon>Aquifoliaceae</taxon>
        <taxon>Ilex</taxon>
    </lineage>
</organism>
<accession>A0ABC8S868</accession>
<evidence type="ECO:0000313" key="2">
    <source>
        <dbReference type="EMBL" id="CAK9153379.1"/>
    </source>
</evidence>
<proteinExistence type="predicted"/>
<sequence>VATHICTLEGEIHQLRAKARRRDAELLRWGLALEPQLEAALEQIPICASSSYVYLGSLTFCQLCLAVPSYYCHVLNLTPNEIIRVCQFTRAETAPFFILVTPQNLFRFEIRPNLTVILVVAPNPHPNVIDVDSFPTESDEDAVTSSRRKRKRR</sequence>
<dbReference type="EMBL" id="CAUOFW020002381">
    <property type="protein sequence ID" value="CAK9153379.1"/>
    <property type="molecule type" value="Genomic_DNA"/>
</dbReference>
<gene>
    <name evidence="2" type="ORF">ILEXP_LOCUS21617</name>
</gene>
<name>A0ABC8S868_9AQUA</name>
<dbReference type="AlphaFoldDB" id="A0ABC8S868"/>
<dbReference type="Proteomes" id="UP001642360">
    <property type="component" value="Unassembled WGS sequence"/>
</dbReference>
<reference evidence="2 3" key="1">
    <citation type="submission" date="2024-02" db="EMBL/GenBank/DDBJ databases">
        <authorList>
            <person name="Vignale AGUSTIN F."/>
            <person name="Sosa J E."/>
            <person name="Modenutti C."/>
        </authorList>
    </citation>
    <scope>NUCLEOTIDE SEQUENCE [LARGE SCALE GENOMIC DNA]</scope>
</reference>
<keyword evidence="3" id="KW-1185">Reference proteome</keyword>